<dbReference type="RefSeq" id="WP_062303609.1">
    <property type="nucleotide sequence ID" value="NZ_LRPB01000049.1"/>
</dbReference>
<keyword evidence="3" id="KW-0547">Nucleotide-binding</keyword>
<dbReference type="Proteomes" id="UP000075663">
    <property type="component" value="Unassembled WGS sequence"/>
</dbReference>
<proteinExistence type="predicted"/>
<dbReference type="PROSITE" id="PS50929">
    <property type="entry name" value="ABC_TM1F"/>
    <property type="match status" value="1"/>
</dbReference>
<feature type="transmembrane region" description="Helical" evidence="7">
    <location>
        <begin position="270"/>
        <end position="288"/>
    </location>
</feature>
<evidence type="ECO:0000256" key="1">
    <source>
        <dbReference type="ARBA" id="ARBA00004651"/>
    </source>
</evidence>
<dbReference type="PANTHER" id="PTHR24221">
    <property type="entry name" value="ATP-BINDING CASSETTE SUB-FAMILY B"/>
    <property type="match status" value="1"/>
</dbReference>
<keyword evidence="2 7" id="KW-0812">Transmembrane</keyword>
<dbReference type="STRING" id="1914963.AWW67_13825"/>
<dbReference type="InterPro" id="IPR036640">
    <property type="entry name" value="ABC1_TM_sf"/>
</dbReference>
<dbReference type="GO" id="GO:0005524">
    <property type="term" value="F:ATP binding"/>
    <property type="evidence" value="ECO:0007669"/>
    <property type="project" value="UniProtKB-KW"/>
</dbReference>
<dbReference type="GO" id="GO:0140359">
    <property type="term" value="F:ABC-type transporter activity"/>
    <property type="evidence" value="ECO:0007669"/>
    <property type="project" value="InterPro"/>
</dbReference>
<feature type="transmembrane region" description="Helical" evidence="7">
    <location>
        <begin position="151"/>
        <end position="177"/>
    </location>
</feature>
<dbReference type="InterPro" id="IPR003439">
    <property type="entry name" value="ABC_transporter-like_ATP-bd"/>
</dbReference>
<dbReference type="CDD" id="cd03228">
    <property type="entry name" value="ABCC_MRP_Like"/>
    <property type="match status" value="1"/>
</dbReference>
<dbReference type="Gene3D" id="3.40.50.300">
    <property type="entry name" value="P-loop containing nucleotide triphosphate hydrolases"/>
    <property type="match status" value="1"/>
</dbReference>
<dbReference type="PROSITE" id="PS50893">
    <property type="entry name" value="ABC_TRANSPORTER_2"/>
    <property type="match status" value="1"/>
</dbReference>
<dbReference type="InterPro" id="IPR003593">
    <property type="entry name" value="AAA+_ATPase"/>
</dbReference>
<evidence type="ECO:0000313" key="10">
    <source>
        <dbReference type="EMBL" id="KYG79443.1"/>
    </source>
</evidence>
<dbReference type="InterPro" id="IPR039421">
    <property type="entry name" value="Type_1_exporter"/>
</dbReference>
<comment type="subcellular location">
    <subcellularLocation>
        <location evidence="1">Cell membrane</location>
        <topology evidence="1">Multi-pass membrane protein</topology>
    </subcellularLocation>
</comment>
<evidence type="ECO:0000256" key="7">
    <source>
        <dbReference type="SAM" id="Phobius"/>
    </source>
</evidence>
<sequence length="573" mass="64644">MNTSTKKGVIQRIAYLLSPKEKRSFNQIVLWLSLRVIFDLASIASLLPLILSYFKPEILRTNKLWLNITSFLGVELERTTAILILFVAFFFLIKFIYFYIIEKRKAHFLTKTQHRLVVEVYDNIQSIVMTDFSHYNTGHSLENIAQVPSKYVFQCLATILRIIPNAITITLILLSLVLFQWKIFLIVCLVFVPILILYLLSLKRPIKKVEQSFSRLNPVFLQRVAEALTGRIEIALFQKGDFFRKRIEESSKELMKTTARLLTLSNSAPYFLELISITGIGVFFYYITTTEFTPEKSITILSVFILSIAKIIPSLNGIVSASTNLKAYIYTVDLLKNIISKEAQEGKPVRNVGADITFKGEIKFDNVSVKYPESDFTLPEISIILKPTDKLAVVGESGSGKSTILKLMLKLVPANSGSITVDGKLLDDIESQNWWSQVAYVPQSSFIFSGTLLENLTFGKQLSTSERKDIVLLLHELKLQSLLSSRSDGLDSVIEENGLNLSTGQRQRIGIARAILQNKLIYVFDEATGGLDESTSAEIMDSLIEGYLKNRLCVFATHDLLVKSKCTQVLNLS</sequence>
<evidence type="ECO:0000256" key="5">
    <source>
        <dbReference type="ARBA" id="ARBA00022989"/>
    </source>
</evidence>
<feature type="transmembrane region" description="Helical" evidence="7">
    <location>
        <begin position="81"/>
        <end position="101"/>
    </location>
</feature>
<dbReference type="PANTHER" id="PTHR24221:SF653">
    <property type="entry name" value="TRANSPORT ATP-BINDING PROTEIN CYDC"/>
    <property type="match status" value="1"/>
</dbReference>
<evidence type="ECO:0000256" key="3">
    <source>
        <dbReference type="ARBA" id="ARBA00022741"/>
    </source>
</evidence>
<evidence type="ECO:0008006" key="12">
    <source>
        <dbReference type="Google" id="ProtNLM"/>
    </source>
</evidence>
<dbReference type="SUPFAM" id="SSF90123">
    <property type="entry name" value="ABC transporter transmembrane region"/>
    <property type="match status" value="1"/>
</dbReference>
<dbReference type="InterPro" id="IPR027417">
    <property type="entry name" value="P-loop_NTPase"/>
</dbReference>
<dbReference type="SUPFAM" id="SSF52540">
    <property type="entry name" value="P-loop containing nucleoside triphosphate hydrolases"/>
    <property type="match status" value="1"/>
</dbReference>
<protein>
    <recommendedName>
        <fullName evidence="12">ABC transporter ATP-binding protein</fullName>
    </recommendedName>
</protein>
<evidence type="ECO:0000259" key="9">
    <source>
        <dbReference type="PROSITE" id="PS50929"/>
    </source>
</evidence>
<feature type="transmembrane region" description="Helical" evidence="7">
    <location>
        <begin position="28"/>
        <end position="54"/>
    </location>
</feature>
<feature type="domain" description="ABC transmembrane type-1" evidence="9">
    <location>
        <begin position="28"/>
        <end position="327"/>
    </location>
</feature>
<evidence type="ECO:0000256" key="6">
    <source>
        <dbReference type="ARBA" id="ARBA00023136"/>
    </source>
</evidence>
<feature type="transmembrane region" description="Helical" evidence="7">
    <location>
        <begin position="183"/>
        <end position="202"/>
    </location>
</feature>
<feature type="domain" description="ABC transporter" evidence="8">
    <location>
        <begin position="362"/>
        <end position="573"/>
    </location>
</feature>
<evidence type="ECO:0000256" key="4">
    <source>
        <dbReference type="ARBA" id="ARBA00022840"/>
    </source>
</evidence>
<dbReference type="AlphaFoldDB" id="A0A150XL88"/>
<dbReference type="InterPro" id="IPR011527">
    <property type="entry name" value="ABC1_TM_dom"/>
</dbReference>
<gene>
    <name evidence="10" type="ORF">AWW67_13825</name>
</gene>
<comment type="caution">
    <text evidence="10">The sequence shown here is derived from an EMBL/GenBank/DDBJ whole genome shotgun (WGS) entry which is preliminary data.</text>
</comment>
<dbReference type="GO" id="GO:0016887">
    <property type="term" value="F:ATP hydrolysis activity"/>
    <property type="evidence" value="ECO:0007669"/>
    <property type="project" value="InterPro"/>
</dbReference>
<reference evidence="10 11" key="1">
    <citation type="submission" date="2016-01" db="EMBL/GenBank/DDBJ databases">
        <title>Genome sequencing of Roseivirga seohaensis SW-152.</title>
        <authorList>
            <person name="Selvaratnam C."/>
            <person name="Thevarajoo S."/>
            <person name="Goh K.M."/>
            <person name="Ee R."/>
            <person name="Chan K.-G."/>
            <person name="Chong C.S."/>
        </authorList>
    </citation>
    <scope>NUCLEOTIDE SEQUENCE [LARGE SCALE GENOMIC DNA]</scope>
    <source>
        <strain evidence="10 11">SW-152</strain>
    </source>
</reference>
<dbReference type="EMBL" id="LRPB01000049">
    <property type="protein sequence ID" value="KYG79443.1"/>
    <property type="molecule type" value="Genomic_DNA"/>
</dbReference>
<dbReference type="SMART" id="SM00382">
    <property type="entry name" value="AAA"/>
    <property type="match status" value="1"/>
</dbReference>
<organism evidence="10 11">
    <name type="scientific">Roseivirga seohaensis</name>
    <dbReference type="NCBI Taxonomy" id="1914963"/>
    <lineage>
        <taxon>Bacteria</taxon>
        <taxon>Pseudomonadati</taxon>
        <taxon>Bacteroidota</taxon>
        <taxon>Cytophagia</taxon>
        <taxon>Cytophagales</taxon>
        <taxon>Roseivirgaceae</taxon>
        <taxon>Roseivirga</taxon>
    </lineage>
</organism>
<accession>A0A150XL88</accession>
<keyword evidence="6 7" id="KW-0472">Membrane</keyword>
<dbReference type="GO" id="GO:0034040">
    <property type="term" value="F:ATPase-coupled lipid transmembrane transporter activity"/>
    <property type="evidence" value="ECO:0007669"/>
    <property type="project" value="TreeGrafter"/>
</dbReference>
<evidence type="ECO:0000313" key="11">
    <source>
        <dbReference type="Proteomes" id="UP000075663"/>
    </source>
</evidence>
<feature type="transmembrane region" description="Helical" evidence="7">
    <location>
        <begin position="300"/>
        <end position="319"/>
    </location>
</feature>
<keyword evidence="5 7" id="KW-1133">Transmembrane helix</keyword>
<name>A0A150XL88_9BACT</name>
<dbReference type="Pfam" id="PF00005">
    <property type="entry name" value="ABC_tran"/>
    <property type="match status" value="1"/>
</dbReference>
<evidence type="ECO:0000256" key="2">
    <source>
        <dbReference type="ARBA" id="ARBA00022692"/>
    </source>
</evidence>
<dbReference type="Gene3D" id="1.20.1560.10">
    <property type="entry name" value="ABC transporter type 1, transmembrane domain"/>
    <property type="match status" value="1"/>
</dbReference>
<keyword evidence="4" id="KW-0067">ATP-binding</keyword>
<dbReference type="GO" id="GO:0005886">
    <property type="term" value="C:plasma membrane"/>
    <property type="evidence" value="ECO:0007669"/>
    <property type="project" value="UniProtKB-SubCell"/>
</dbReference>
<evidence type="ECO:0000259" key="8">
    <source>
        <dbReference type="PROSITE" id="PS50893"/>
    </source>
</evidence>